<gene>
    <name evidence="1" type="ORF">SAMEA4412673_03771</name>
</gene>
<organism evidence="1 2">
    <name type="scientific">Sphingobacterium mizutaii</name>
    <dbReference type="NCBI Taxonomy" id="1010"/>
    <lineage>
        <taxon>Bacteria</taxon>
        <taxon>Pseudomonadati</taxon>
        <taxon>Bacteroidota</taxon>
        <taxon>Sphingobacteriia</taxon>
        <taxon>Sphingobacteriales</taxon>
        <taxon>Sphingobacteriaceae</taxon>
        <taxon>Sphingobacterium</taxon>
    </lineage>
</organism>
<dbReference type="AlphaFoldDB" id="A0AAJ4XFG3"/>
<accession>A0AAJ4XFG3</accession>
<dbReference type="Proteomes" id="UP000215355">
    <property type="component" value="Chromosome 1"/>
</dbReference>
<dbReference type="EMBL" id="LT906468">
    <property type="protein sequence ID" value="SNV62123.1"/>
    <property type="molecule type" value="Genomic_DNA"/>
</dbReference>
<evidence type="ECO:0000313" key="2">
    <source>
        <dbReference type="Proteomes" id="UP000215355"/>
    </source>
</evidence>
<dbReference type="KEGG" id="smiz:4412673_03771"/>
<sequence>MRVKCRPKSWVFIVYDPILLACRFDDPVQFRIMDMAYFREKVMLYLEIKPAQQPCQECTVCCKVRSRLELVHHPFVLHPVVFNGLEIGN</sequence>
<name>A0AAJ4XFG3_9SPHI</name>
<proteinExistence type="predicted"/>
<protein>
    <submittedName>
        <fullName evidence="1">Uncharacterized protein</fullName>
    </submittedName>
</protein>
<reference evidence="1 2" key="1">
    <citation type="submission" date="2017-06" db="EMBL/GenBank/DDBJ databases">
        <authorList>
            <consortium name="Pathogen Informatics"/>
        </authorList>
    </citation>
    <scope>NUCLEOTIDE SEQUENCE [LARGE SCALE GENOMIC DNA]</scope>
    <source>
        <strain evidence="1 2">NCTC12149</strain>
    </source>
</reference>
<evidence type="ECO:0000313" key="1">
    <source>
        <dbReference type="EMBL" id="SNV62123.1"/>
    </source>
</evidence>